<dbReference type="SUPFAM" id="SSF101941">
    <property type="entry name" value="NAC domain"/>
    <property type="match status" value="1"/>
</dbReference>
<feature type="domain" description="NAC" evidence="5">
    <location>
        <begin position="8"/>
        <end position="137"/>
    </location>
</feature>
<dbReference type="PROSITE" id="PS51005">
    <property type="entry name" value="NAC"/>
    <property type="match status" value="1"/>
</dbReference>
<evidence type="ECO:0000259" key="5">
    <source>
        <dbReference type="PROSITE" id="PS51005"/>
    </source>
</evidence>
<dbReference type="PANTHER" id="PTHR31744:SF88">
    <property type="entry name" value="NAC DOMAIN-CONTAINING PROTEIN"/>
    <property type="match status" value="1"/>
</dbReference>
<organism evidence="6 7">
    <name type="scientific">Artemisia annua</name>
    <name type="common">Sweet wormwood</name>
    <dbReference type="NCBI Taxonomy" id="35608"/>
    <lineage>
        <taxon>Eukaryota</taxon>
        <taxon>Viridiplantae</taxon>
        <taxon>Streptophyta</taxon>
        <taxon>Embryophyta</taxon>
        <taxon>Tracheophyta</taxon>
        <taxon>Spermatophyta</taxon>
        <taxon>Magnoliopsida</taxon>
        <taxon>eudicotyledons</taxon>
        <taxon>Gunneridae</taxon>
        <taxon>Pentapetalae</taxon>
        <taxon>asterids</taxon>
        <taxon>campanulids</taxon>
        <taxon>Asterales</taxon>
        <taxon>Asteraceae</taxon>
        <taxon>Asteroideae</taxon>
        <taxon>Anthemideae</taxon>
        <taxon>Artemisiinae</taxon>
        <taxon>Artemisia</taxon>
    </lineage>
</organism>
<evidence type="ECO:0000313" key="7">
    <source>
        <dbReference type="Proteomes" id="UP000245207"/>
    </source>
</evidence>
<keyword evidence="4" id="KW-0539">Nucleus</keyword>
<proteinExistence type="predicted"/>
<keyword evidence="3" id="KW-0804">Transcription</keyword>
<dbReference type="Pfam" id="PF02365">
    <property type="entry name" value="NAM"/>
    <property type="match status" value="1"/>
</dbReference>
<dbReference type="InterPro" id="IPR003441">
    <property type="entry name" value="NAC-dom"/>
</dbReference>
<reference evidence="6 7" key="1">
    <citation type="journal article" date="2018" name="Mol. Plant">
        <title>The genome of Artemisia annua provides insight into the evolution of Asteraceae family and artemisinin biosynthesis.</title>
        <authorList>
            <person name="Shen Q."/>
            <person name="Zhang L."/>
            <person name="Liao Z."/>
            <person name="Wang S."/>
            <person name="Yan T."/>
            <person name="Shi P."/>
            <person name="Liu M."/>
            <person name="Fu X."/>
            <person name="Pan Q."/>
            <person name="Wang Y."/>
            <person name="Lv Z."/>
            <person name="Lu X."/>
            <person name="Zhang F."/>
            <person name="Jiang W."/>
            <person name="Ma Y."/>
            <person name="Chen M."/>
            <person name="Hao X."/>
            <person name="Li L."/>
            <person name="Tang Y."/>
            <person name="Lv G."/>
            <person name="Zhou Y."/>
            <person name="Sun X."/>
            <person name="Brodelius P.E."/>
            <person name="Rose J.K.C."/>
            <person name="Tang K."/>
        </authorList>
    </citation>
    <scope>NUCLEOTIDE SEQUENCE [LARGE SCALE GENOMIC DNA]</scope>
    <source>
        <strain evidence="7">cv. Huhao1</strain>
        <tissue evidence="6">Leaf</tissue>
    </source>
</reference>
<dbReference type="InterPro" id="IPR036093">
    <property type="entry name" value="NAC_dom_sf"/>
</dbReference>
<protein>
    <submittedName>
        <fullName evidence="6">NAC domain-containing protein</fullName>
    </submittedName>
</protein>
<evidence type="ECO:0000256" key="2">
    <source>
        <dbReference type="ARBA" id="ARBA00023125"/>
    </source>
</evidence>
<sequence>MCPSTCIPLAAENEYWTDEGIFMSLLNFKSGKPLPMNVTSDVNPYKYKPSDLPVDLWYLCSGVNTDAECGYWLETGEAHEIFSNSAIIGYRTTLEYYEGRVPHGRKTDWVMQEYKITDKCNNNMKKDHRSLCRVFWADGKRSPYGHFTANIDVKISINLGPTTVTNMNSRGHVSTSELMEKTMGNNTRPSLMAVTSQDPFLGNDTEMDCILRGDFFELNDLVDPVSCSSSSTNSSCLSMTSDEYFDAMTLLQELDEDVTHQDITDSSIKFNLSQPVKSKEVIIRPATLVSLRNDKDCKPSGQKTYAVENKNQNSSNGVYITTASLSSSENTSKDGKKENASGIKKRKVMNYLCCLAF</sequence>
<dbReference type="AlphaFoldDB" id="A0A2U1N781"/>
<keyword evidence="7" id="KW-1185">Reference proteome</keyword>
<evidence type="ECO:0000313" key="6">
    <source>
        <dbReference type="EMBL" id="PWA69341.1"/>
    </source>
</evidence>
<accession>A0A2U1N781</accession>
<comment type="caution">
    <text evidence="6">The sequence shown here is derived from an EMBL/GenBank/DDBJ whole genome shotgun (WGS) entry which is preliminary data.</text>
</comment>
<evidence type="ECO:0000256" key="3">
    <source>
        <dbReference type="ARBA" id="ARBA00023163"/>
    </source>
</evidence>
<dbReference type="PANTHER" id="PTHR31744">
    <property type="entry name" value="PROTEIN CUP-SHAPED COTYLEDON 2-RELATED"/>
    <property type="match status" value="1"/>
</dbReference>
<dbReference type="EMBL" id="PKPP01003460">
    <property type="protein sequence ID" value="PWA69341.1"/>
    <property type="molecule type" value="Genomic_DNA"/>
</dbReference>
<gene>
    <name evidence="6" type="ORF">CTI12_AA299090</name>
</gene>
<keyword evidence="1" id="KW-0805">Transcription regulation</keyword>
<dbReference type="GO" id="GO:0003677">
    <property type="term" value="F:DNA binding"/>
    <property type="evidence" value="ECO:0007669"/>
    <property type="project" value="UniProtKB-KW"/>
</dbReference>
<evidence type="ECO:0000256" key="4">
    <source>
        <dbReference type="ARBA" id="ARBA00023242"/>
    </source>
</evidence>
<keyword evidence="2" id="KW-0238">DNA-binding</keyword>
<dbReference type="STRING" id="35608.A0A2U1N781"/>
<dbReference type="Gene3D" id="2.170.150.80">
    <property type="entry name" value="NAC domain"/>
    <property type="match status" value="1"/>
</dbReference>
<evidence type="ECO:0000256" key="1">
    <source>
        <dbReference type="ARBA" id="ARBA00023015"/>
    </source>
</evidence>
<name>A0A2U1N781_ARTAN</name>
<dbReference type="GO" id="GO:0006355">
    <property type="term" value="P:regulation of DNA-templated transcription"/>
    <property type="evidence" value="ECO:0007669"/>
    <property type="project" value="InterPro"/>
</dbReference>
<dbReference type="OrthoDB" id="1625833at2759"/>
<dbReference type="Proteomes" id="UP000245207">
    <property type="component" value="Unassembled WGS sequence"/>
</dbReference>